<comment type="caution">
    <text evidence="1">The sequence shown here is derived from an EMBL/GenBank/DDBJ whole genome shotgun (WGS) entry which is preliminary data.</text>
</comment>
<accession>A0A318TBN1</accession>
<dbReference type="InterPro" id="IPR023214">
    <property type="entry name" value="HAD_sf"/>
</dbReference>
<dbReference type="OrthoDB" id="9782449at2"/>
<dbReference type="AlphaFoldDB" id="A0A318TBN1"/>
<dbReference type="SFLD" id="SFLDF00035">
    <property type="entry name" value="phosphoglycolate_phosphatase"/>
    <property type="match status" value="1"/>
</dbReference>
<dbReference type="Gene3D" id="3.40.50.1000">
    <property type="entry name" value="HAD superfamily/HAD-like"/>
    <property type="match status" value="1"/>
</dbReference>
<evidence type="ECO:0000313" key="1">
    <source>
        <dbReference type="EMBL" id="PYF01170.1"/>
    </source>
</evidence>
<keyword evidence="2" id="KW-1185">Reference proteome</keyword>
<dbReference type="SFLD" id="SFLDG01135">
    <property type="entry name" value="C1.5.6:_HAD__Beta-PGM__Phospha"/>
    <property type="match status" value="1"/>
</dbReference>
<keyword evidence="1" id="KW-0378">Hydrolase</keyword>
<dbReference type="SFLD" id="SFLDS00003">
    <property type="entry name" value="Haloacid_Dehalogenase"/>
    <property type="match status" value="1"/>
</dbReference>
<dbReference type="Gene3D" id="1.10.150.240">
    <property type="entry name" value="Putative phosphatase, domain 2"/>
    <property type="match status" value="1"/>
</dbReference>
<proteinExistence type="predicted"/>
<reference evidence="1 2" key="1">
    <citation type="submission" date="2018-06" db="EMBL/GenBank/DDBJ databases">
        <title>Genomic Encyclopedia of Archaeal and Bacterial Type Strains, Phase II (KMG-II): from individual species to whole genera.</title>
        <authorList>
            <person name="Goeker M."/>
        </authorList>
    </citation>
    <scope>NUCLEOTIDE SEQUENCE [LARGE SCALE GENOMIC DNA]</scope>
    <source>
        <strain evidence="1 2">JCM 11668</strain>
    </source>
</reference>
<dbReference type="RefSeq" id="WP_110782245.1">
    <property type="nucleotide sequence ID" value="NZ_QJTI01000025.1"/>
</dbReference>
<dbReference type="InterPro" id="IPR036412">
    <property type="entry name" value="HAD-like_sf"/>
</dbReference>
<dbReference type="EMBL" id="QJTI01000025">
    <property type="protein sequence ID" value="PYF01170.1"/>
    <property type="molecule type" value="Genomic_DNA"/>
</dbReference>
<dbReference type="NCBIfam" id="TIGR01509">
    <property type="entry name" value="HAD-SF-IA-v3"/>
    <property type="match status" value="1"/>
</dbReference>
<dbReference type="PANTHER" id="PTHR42896:SF2">
    <property type="entry name" value="CBBY-LIKE PROTEIN"/>
    <property type="match status" value="1"/>
</dbReference>
<name>A0A318TBN1_9BRAD</name>
<dbReference type="InterPro" id="IPR023198">
    <property type="entry name" value="PGP-like_dom2"/>
</dbReference>
<sequence>MPAALIFDIDGTFAETEELHRLAFNQTFSAFGLHWHWDRPLYRKLLAVAGGKERLAHYVTNYVPQDAGRVDIAALHAAKTSRYAEMVAEGSLCLRPGIARLLGEAERLKIPVAIATTTSLPNVETLLQATLGGEVIEVFAVIGAGDMVSAKKPAPDVYSYVLDRLGCEGRDCIAFEDSYNGLSAARGAGIPTVVTPSYYTDTEDFDGALAVLSDLGEPGAPYRHFAGIGDDDRMVTIETLARWREQRA</sequence>
<dbReference type="PANTHER" id="PTHR42896">
    <property type="entry name" value="XYLULOSE-1,5-BISPHOSPHATE (XUBP) PHOSPHATASE"/>
    <property type="match status" value="1"/>
</dbReference>
<dbReference type="SFLD" id="SFLDG01129">
    <property type="entry name" value="C1.5:_HAD__Beta-PGM__Phosphata"/>
    <property type="match status" value="1"/>
</dbReference>
<dbReference type="GO" id="GO:0016787">
    <property type="term" value="F:hydrolase activity"/>
    <property type="evidence" value="ECO:0007669"/>
    <property type="project" value="UniProtKB-KW"/>
</dbReference>
<evidence type="ECO:0000313" key="2">
    <source>
        <dbReference type="Proteomes" id="UP000248148"/>
    </source>
</evidence>
<dbReference type="SUPFAM" id="SSF56784">
    <property type="entry name" value="HAD-like"/>
    <property type="match status" value="1"/>
</dbReference>
<organism evidence="1 2">
    <name type="scientific">Rhodopseudomonas faecalis</name>
    <dbReference type="NCBI Taxonomy" id="99655"/>
    <lineage>
        <taxon>Bacteria</taxon>
        <taxon>Pseudomonadati</taxon>
        <taxon>Pseudomonadota</taxon>
        <taxon>Alphaproteobacteria</taxon>
        <taxon>Hyphomicrobiales</taxon>
        <taxon>Nitrobacteraceae</taxon>
        <taxon>Rhodopseudomonas</taxon>
    </lineage>
</organism>
<gene>
    <name evidence="1" type="ORF">BJ122_1252</name>
</gene>
<dbReference type="InterPro" id="IPR006439">
    <property type="entry name" value="HAD-SF_hydro_IA"/>
</dbReference>
<dbReference type="InterPro" id="IPR044999">
    <property type="entry name" value="CbbY-like"/>
</dbReference>
<dbReference type="Pfam" id="PF00702">
    <property type="entry name" value="Hydrolase"/>
    <property type="match status" value="1"/>
</dbReference>
<protein>
    <submittedName>
        <fullName evidence="1">HAD superfamily hydrolase (TIGR01509 family)</fullName>
    </submittedName>
</protein>
<dbReference type="Proteomes" id="UP000248148">
    <property type="component" value="Unassembled WGS sequence"/>
</dbReference>